<dbReference type="Proteomes" id="UP000663874">
    <property type="component" value="Unassembled WGS sequence"/>
</dbReference>
<dbReference type="AlphaFoldDB" id="A0A819VYR1"/>
<evidence type="ECO:0008006" key="6">
    <source>
        <dbReference type="Google" id="ProtNLM"/>
    </source>
</evidence>
<dbReference type="Proteomes" id="UP000663889">
    <property type="component" value="Unassembled WGS sequence"/>
</dbReference>
<dbReference type="EMBL" id="CAJOBE010003296">
    <property type="protein sequence ID" value="CAF3871997.1"/>
    <property type="molecule type" value="Genomic_DNA"/>
</dbReference>
<evidence type="ECO:0000313" key="2">
    <source>
        <dbReference type="EMBL" id="CAF1027325.1"/>
    </source>
</evidence>
<evidence type="ECO:0000313" key="3">
    <source>
        <dbReference type="EMBL" id="CAF3871997.1"/>
    </source>
</evidence>
<feature type="region of interest" description="Disordered" evidence="1">
    <location>
        <begin position="1"/>
        <end position="81"/>
    </location>
</feature>
<evidence type="ECO:0000256" key="1">
    <source>
        <dbReference type="SAM" id="MobiDB-lite"/>
    </source>
</evidence>
<dbReference type="EMBL" id="CAJOAX010012650">
    <property type="protein sequence ID" value="CAF4116093.1"/>
    <property type="molecule type" value="Genomic_DNA"/>
</dbReference>
<organism evidence="4 5">
    <name type="scientific">Rotaria sordida</name>
    <dbReference type="NCBI Taxonomy" id="392033"/>
    <lineage>
        <taxon>Eukaryota</taxon>
        <taxon>Metazoa</taxon>
        <taxon>Spiralia</taxon>
        <taxon>Gnathifera</taxon>
        <taxon>Rotifera</taxon>
        <taxon>Eurotatoria</taxon>
        <taxon>Bdelloidea</taxon>
        <taxon>Philodinida</taxon>
        <taxon>Philodinidae</taxon>
        <taxon>Rotaria</taxon>
    </lineage>
</organism>
<sequence length="478" mass="54852">MASLDSIISDETSLSSSSSFLTTSTSSSPPSFLISTSSSLFSSSSPSSSSPSSSTTSSSSSPTSKPVSSSSFLPPKPSIVKTTSNKRKTMLYIEGYQYQLKDYNKNKTIKFWRCAKRDCGVLLHTNLNDEFIRYSGKNINHKHLPNPAALEIRDLKEKMRQRAETELVPLQEIAEQEVRNGLLTGDALANLPNIFEIGRGLSHVRQKNLPSIPNSSSFVIPDKYTRDYLDRDRLLLHDSTDPHFQFDSSDDIQPSGRILIWSSDIQLHLLFNSERLHMDGTFSTSPPHFAQVFIIRTIHHESFYRHVQSQGLSSSYLNNIMVRNVIKQAMALALVPPSHVQVLFNKLGQELNDDEREEISGLLQYFKNHWMRQVSIWNVYEIPDRTNNYSEGYNNRFKRRLQKIHPNIWHFIDSIREEVHTIHDLIQQINSGMPPRTKRSQTRTSERRIKELYDRFNQNKITVQELLRGLSFYVANKK</sequence>
<gene>
    <name evidence="3" type="ORF">FNK824_LOCUS19064</name>
    <name evidence="4" type="ORF">OTI717_LOCUS34704</name>
    <name evidence="2" type="ORF">SEV965_LOCUS12123</name>
</gene>
<reference evidence="4" key="1">
    <citation type="submission" date="2021-02" db="EMBL/GenBank/DDBJ databases">
        <authorList>
            <person name="Nowell W R."/>
        </authorList>
    </citation>
    <scope>NUCLEOTIDE SEQUENCE</scope>
</reference>
<comment type="caution">
    <text evidence="4">The sequence shown here is derived from an EMBL/GenBank/DDBJ whole genome shotgun (WGS) entry which is preliminary data.</text>
</comment>
<dbReference type="Proteomes" id="UP000663823">
    <property type="component" value="Unassembled WGS sequence"/>
</dbReference>
<protein>
    <recommendedName>
        <fullName evidence="6">FLYWCH-type domain-containing protein</fullName>
    </recommendedName>
</protein>
<dbReference type="EMBL" id="CAJNOU010000542">
    <property type="protein sequence ID" value="CAF1027325.1"/>
    <property type="molecule type" value="Genomic_DNA"/>
</dbReference>
<evidence type="ECO:0000313" key="4">
    <source>
        <dbReference type="EMBL" id="CAF4116093.1"/>
    </source>
</evidence>
<feature type="compositionally biased region" description="Low complexity" evidence="1">
    <location>
        <begin position="1"/>
        <end position="73"/>
    </location>
</feature>
<accession>A0A819VYR1</accession>
<proteinExistence type="predicted"/>
<name>A0A819VYR1_9BILA</name>
<evidence type="ECO:0000313" key="5">
    <source>
        <dbReference type="Proteomes" id="UP000663823"/>
    </source>
</evidence>
<dbReference type="Gene3D" id="2.20.25.240">
    <property type="match status" value="1"/>
</dbReference>